<dbReference type="RefSeq" id="WP_044619012.1">
    <property type="nucleotide sequence ID" value="NZ_CP007142.1"/>
</dbReference>
<protein>
    <submittedName>
        <fullName evidence="2">Uncharacterized protein</fullName>
    </submittedName>
</protein>
<organism evidence="2 3">
    <name type="scientific">Gynuella sunshinyii YC6258</name>
    <dbReference type="NCBI Taxonomy" id="1445510"/>
    <lineage>
        <taxon>Bacteria</taxon>
        <taxon>Pseudomonadati</taxon>
        <taxon>Pseudomonadota</taxon>
        <taxon>Gammaproteobacteria</taxon>
        <taxon>Oceanospirillales</taxon>
        <taxon>Saccharospirillaceae</taxon>
        <taxon>Gynuella</taxon>
    </lineage>
</organism>
<evidence type="ECO:0000313" key="2">
    <source>
        <dbReference type="EMBL" id="AJQ97215.1"/>
    </source>
</evidence>
<feature type="chain" id="PRO_5002183523" evidence="1">
    <location>
        <begin position="18"/>
        <end position="148"/>
    </location>
</feature>
<feature type="signal peptide" evidence="1">
    <location>
        <begin position="1"/>
        <end position="17"/>
    </location>
</feature>
<dbReference type="Proteomes" id="UP000032266">
    <property type="component" value="Chromosome"/>
</dbReference>
<gene>
    <name evidence="2" type="ORF">YC6258_05185</name>
</gene>
<keyword evidence="1" id="KW-0732">Signal</keyword>
<dbReference type="HOGENOM" id="CLU_1756255_0_0_6"/>
<dbReference type="EMBL" id="CP007142">
    <property type="protein sequence ID" value="AJQ97215.1"/>
    <property type="molecule type" value="Genomic_DNA"/>
</dbReference>
<name>A0A0C5VD08_9GAMM</name>
<reference evidence="2 3" key="1">
    <citation type="submission" date="2014-01" db="EMBL/GenBank/DDBJ databases">
        <title>Full genme sequencing of cellulolytic bacterium Gynuella sunshinyii YC6258T gen. nov., sp. nov.</title>
        <authorList>
            <person name="Khan H."/>
            <person name="Chung E.J."/>
            <person name="Chung Y.R."/>
        </authorList>
    </citation>
    <scope>NUCLEOTIDE SEQUENCE [LARGE SCALE GENOMIC DNA]</scope>
    <source>
        <strain evidence="2 3">YC6258</strain>
    </source>
</reference>
<sequence>MKNILVLSLIFTLMSCAALTLDPVADEVRNVQLKQDTNKNVTLFDSMVWYDLNRSHGILFPEGQYVLEAEDDDYYYFKAPESLEFRTFQGRQTTDSRMEQGGLFLGKSTLRLVPAGAYISTTNDSKTLVWKLGGDFMSMQGEKWEKSY</sequence>
<dbReference type="AlphaFoldDB" id="A0A0C5VD08"/>
<dbReference type="PROSITE" id="PS51257">
    <property type="entry name" value="PROKAR_LIPOPROTEIN"/>
    <property type="match status" value="1"/>
</dbReference>
<keyword evidence="3" id="KW-1185">Reference proteome</keyword>
<proteinExistence type="predicted"/>
<dbReference type="STRING" id="1445510.YC6258_05185"/>
<accession>A0A0C5VD08</accession>
<evidence type="ECO:0000313" key="3">
    <source>
        <dbReference type="Proteomes" id="UP000032266"/>
    </source>
</evidence>
<evidence type="ECO:0000256" key="1">
    <source>
        <dbReference type="SAM" id="SignalP"/>
    </source>
</evidence>
<dbReference type="OrthoDB" id="7062228at2"/>
<dbReference type="KEGG" id="gsn:YC6258_05185"/>